<accession>A0ABM7QCT9</accession>
<feature type="compositionally biased region" description="Low complexity" evidence="1">
    <location>
        <begin position="48"/>
        <end position="63"/>
    </location>
</feature>
<organism evidence="2 3">
    <name type="scientific">Lysobacter helvus</name>
    <dbReference type="NCBI Taxonomy" id="2675059"/>
    <lineage>
        <taxon>Bacteria</taxon>
        <taxon>Pseudomonadati</taxon>
        <taxon>Pseudomonadota</taxon>
        <taxon>Gammaproteobacteria</taxon>
        <taxon>Lysobacterales</taxon>
        <taxon>Lysobacteraceae</taxon>
        <taxon>Lysobacter</taxon>
    </lineage>
</organism>
<sequence>MKNDSVSFGWRYTSRAAHAGVRQLPAIDSSSAAPVALVTIEEDALDDAAPPSADALAEAEAPSCVDAHAASRDATKQDSRGRADNVGRAMGSAPRKGATG</sequence>
<feature type="region of interest" description="Disordered" evidence="1">
    <location>
        <begin position="48"/>
        <end position="100"/>
    </location>
</feature>
<evidence type="ECO:0000313" key="2">
    <source>
        <dbReference type="EMBL" id="BCT95388.1"/>
    </source>
</evidence>
<protein>
    <submittedName>
        <fullName evidence="2">Uncharacterized protein</fullName>
    </submittedName>
</protein>
<gene>
    <name evidence="2" type="ORF">LYSHEL_12590</name>
</gene>
<proteinExistence type="predicted"/>
<reference evidence="2 3" key="1">
    <citation type="submission" date="2021-03" db="EMBL/GenBank/DDBJ databases">
        <title>Complete Genome Sequences of Two Lysobacter Strains Isolated from Sea Water (Lysobacter caseinilyticus) and Soil (Lysobacter helvus) in South Korea.</title>
        <authorList>
            <person name="Watanabe Y."/>
            <person name="Arakawa K."/>
        </authorList>
    </citation>
    <scope>NUCLEOTIDE SEQUENCE [LARGE SCALE GENOMIC DNA]</scope>
    <source>
        <strain evidence="2 3">D10</strain>
    </source>
</reference>
<feature type="compositionally biased region" description="Basic and acidic residues" evidence="1">
    <location>
        <begin position="69"/>
        <end position="85"/>
    </location>
</feature>
<dbReference type="Proteomes" id="UP000680514">
    <property type="component" value="Chromosome"/>
</dbReference>
<dbReference type="EMBL" id="AP024546">
    <property type="protein sequence ID" value="BCT95388.1"/>
    <property type="molecule type" value="Genomic_DNA"/>
</dbReference>
<name>A0ABM7QCT9_9GAMM</name>
<evidence type="ECO:0000313" key="3">
    <source>
        <dbReference type="Proteomes" id="UP000680514"/>
    </source>
</evidence>
<evidence type="ECO:0000256" key="1">
    <source>
        <dbReference type="SAM" id="MobiDB-lite"/>
    </source>
</evidence>
<keyword evidence="3" id="KW-1185">Reference proteome</keyword>